<sequence length="1634" mass="182370">MSERKESQSSVVCGTCGLAYTLPEDEVVGNLPHMLLCGHVFCTACLRALEFRNIVVCPECKMESALSEDGVEGLQVDSRIIGLIYTAKMNIRKNRDRPRHRKPASPTPPPVESPEQEPDVEKGLDDALCQAAENLSQLESIHQTLVEGLQVQVKKEKARLVKELDEVMEVAVNILRKRKGAVLAELAHPEQFFLASRQVLGQVEERRKDLHTAIQKAKQVRQHPSLGSYCELDKVLEMLQAPVDVQSYDLSCLSQGSGLSCFLHTDGLLQSLKTCLKMTVGNPRVLTGEEVSTDAPSQLGTERKSWRGSIPTQDWRAGRQAPSATEPGASEWQQGSLGVGPAARAASGSGLSDSPNVIIEEIMEEGEPERPFSYRPASRRRSGWRRRLSGPAQPRAAPRPGRPCIVLPLPAPTGPHLPHRGKAAAVRPKRRSRTWAGDAPRQGKVFQEWVLVTFVVNPGHFYIRRVSETRAGVMLSRKISALCSGERGLFTACNVVETGSMLFVKWKESMWCRVTVVEMFQQGRGETVSRSPVAELAKLRVYFQDYGFSKDISLNDSEGVSGVDSLNGCARRVDRAVQSEMARWPAQAIRCSLKDIVPADLVKGWCTESQLEFQRVVGSKMVEMQVFGEERDALLVDLKNAPMDKSVSDMPLSLRDYLVFLELAMFYSPMVKPHSSGRRPLQFYPPVYPRAMVELNAVVCHINTPSDFYIQLVDNMEYLLLNAKLQEFYSQEGLGGLEVFCPTLEQACAALFEDQVWYRAQIIGFPGNRLVEVRYVDFGNKNNLPLGDIRKLKDEFFALPAMAIQCRLADLEPVSSTESWSAECKERFRNLAEQKLMSAMATEIVPRLKAMPVRLFESSEDAGQSTDIAELLVEEQLACFKKGVKPQAQVVDPAVWDPPFEGLLEAEREVEAAEEAPEEAPLQSDAQDLHTHIQILKNLKDLRVRVTHVCSPGSFYVQLLQMDKQLKKVYEKLKEEYAKSEPQPVEWSADMHCAAYINGVWERGQVCSVSSAGIAEVVRCDFGNKVKIHTNHLRPLQPHLVGCLVLECSLSDIRPAGGRSTWTATACDFISYYMTGAMAIMTIKENTPKRPIPVILYCSNRAGKDVSIADFLVSEGLALKERMRQEVPQTAEKEAGPAEGAFPQKSVEEAGQRAPSPSLPAAPHPAPPQPPSKPASCSAAPAPSKVVRTRPYVWPEAVKTRPYTPPELPHCGLTQMTISAVSEDGVIYAMTRHAERQFEQLKDRLQLHIKTLPRQKPYSWKSVLGCAVMGSDMLWYRGEVLEVIGGHVKVRYVDQGLVENIPVCHVYPTVLCEDIPQLCIPCKLHGIIPVGEHWQWDAVSLLRELLHTRCVDLQIMELPSDPQGHVTVQVLLDGMTLSRIMVHHQHATFDPDVSAKEMHVPVVTPCMTELDDWELNIKCLKDPEPMLGVYKYPRLPDKGEHFPVKIKHLRTPNEVFLCPLVEDRGMEENGETLEEALNNVNSSVESLPLLTDFSIEGPCLAEYCDGKYYRAKLLSFETFNPVKVLIRHVDFGSDDMLPMQRLRQIPATLLRFPCNAIQVRVAGFKPPRISLEKERVSYRPEWSMKAALEMIDLLHGSITASVVSTDPETAVFLYDEKGALVHLPLVEKGLADFE</sequence>
<feature type="compositionally biased region" description="Low complexity" evidence="5">
    <location>
        <begin position="1174"/>
        <end position="1183"/>
    </location>
</feature>
<dbReference type="SUPFAM" id="SSF57850">
    <property type="entry name" value="RING/U-box"/>
    <property type="match status" value="1"/>
</dbReference>
<dbReference type="Pfam" id="PF00567">
    <property type="entry name" value="TUDOR"/>
    <property type="match status" value="4"/>
</dbReference>
<proteinExistence type="predicted"/>
<feature type="domain" description="Tudor" evidence="7">
    <location>
        <begin position="741"/>
        <end position="799"/>
    </location>
</feature>
<dbReference type="InterPro" id="IPR047849">
    <property type="entry name" value="RNF17-like_TUDOR_rpt4"/>
</dbReference>
<comment type="caution">
    <text evidence="8">The sequence shown here is derived from an EMBL/GenBank/DDBJ whole genome shotgun (WGS) entry which is preliminary data.</text>
</comment>
<protein>
    <recommendedName>
        <fullName evidence="10">Ring finger protein 17</fullName>
    </recommendedName>
</protein>
<dbReference type="Proteomes" id="UP001152622">
    <property type="component" value="Chromosome 8"/>
</dbReference>
<gene>
    <name evidence="8" type="ORF">SKAU_G00240860</name>
</gene>
<feature type="region of interest" description="Disordered" evidence="5">
    <location>
        <begin position="287"/>
        <end position="438"/>
    </location>
</feature>
<dbReference type="InterPro" id="IPR047847">
    <property type="entry name" value="RNF17-like_TUDOR_rpt2"/>
</dbReference>
<evidence type="ECO:0000256" key="5">
    <source>
        <dbReference type="SAM" id="MobiDB-lite"/>
    </source>
</evidence>
<dbReference type="InterPro" id="IPR018957">
    <property type="entry name" value="Znf_C3HC4_RING-type"/>
</dbReference>
<dbReference type="GO" id="GO:0008270">
    <property type="term" value="F:zinc ion binding"/>
    <property type="evidence" value="ECO:0007669"/>
    <property type="project" value="UniProtKB-KW"/>
</dbReference>
<name>A0A9Q1F7M2_SYNKA</name>
<dbReference type="SUPFAM" id="SSF63748">
    <property type="entry name" value="Tudor/PWWP/MBT"/>
    <property type="match status" value="5"/>
</dbReference>
<evidence type="ECO:0000313" key="8">
    <source>
        <dbReference type="EMBL" id="KAJ8352610.1"/>
    </source>
</evidence>
<dbReference type="PROSITE" id="PS50304">
    <property type="entry name" value="TUDOR"/>
    <property type="match status" value="2"/>
</dbReference>
<evidence type="ECO:0000256" key="3">
    <source>
        <dbReference type="ARBA" id="ARBA00022833"/>
    </source>
</evidence>
<keyword evidence="9" id="KW-1185">Reference proteome</keyword>
<dbReference type="SMART" id="SM00184">
    <property type="entry name" value="RING"/>
    <property type="match status" value="1"/>
</dbReference>
<dbReference type="CDD" id="cd20415">
    <property type="entry name" value="Tudor_TDRD4_rpt2"/>
    <property type="match status" value="1"/>
</dbReference>
<feature type="compositionally biased region" description="Basic residues" evidence="5">
    <location>
        <begin position="92"/>
        <end position="103"/>
    </location>
</feature>
<dbReference type="Pfam" id="PF00097">
    <property type="entry name" value="zf-C3HC4"/>
    <property type="match status" value="1"/>
</dbReference>
<dbReference type="Gene3D" id="3.30.40.10">
    <property type="entry name" value="Zinc/RING finger domain, C3HC4 (zinc finger)"/>
    <property type="match status" value="1"/>
</dbReference>
<dbReference type="EMBL" id="JAINUF010000008">
    <property type="protein sequence ID" value="KAJ8352610.1"/>
    <property type="molecule type" value="Genomic_DNA"/>
</dbReference>
<keyword evidence="2 4" id="KW-0863">Zinc-finger</keyword>
<dbReference type="InterPro" id="IPR002999">
    <property type="entry name" value="Tudor"/>
</dbReference>
<dbReference type="OrthoDB" id="5800423at2759"/>
<dbReference type="SMART" id="SM00333">
    <property type="entry name" value="TUDOR"/>
    <property type="match status" value="4"/>
</dbReference>
<evidence type="ECO:0000256" key="4">
    <source>
        <dbReference type="PROSITE-ProRule" id="PRU00175"/>
    </source>
</evidence>
<feature type="compositionally biased region" description="Basic residues" evidence="5">
    <location>
        <begin position="417"/>
        <end position="433"/>
    </location>
</feature>
<feature type="region of interest" description="Disordered" evidence="5">
    <location>
        <begin position="1146"/>
        <end position="1183"/>
    </location>
</feature>
<dbReference type="Gene3D" id="2.40.50.90">
    <property type="match status" value="5"/>
</dbReference>
<feature type="compositionally biased region" description="Low complexity" evidence="5">
    <location>
        <begin position="389"/>
        <end position="403"/>
    </location>
</feature>
<feature type="compositionally biased region" description="Pro residues" evidence="5">
    <location>
        <begin position="1157"/>
        <end position="1173"/>
    </location>
</feature>
<feature type="compositionally biased region" description="Basic residues" evidence="5">
    <location>
        <begin position="377"/>
        <end position="388"/>
    </location>
</feature>
<feature type="region of interest" description="Disordered" evidence="5">
    <location>
        <begin position="92"/>
        <end position="121"/>
    </location>
</feature>
<feature type="domain" description="RING-type" evidence="6">
    <location>
        <begin position="13"/>
        <end position="61"/>
    </location>
</feature>
<keyword evidence="3" id="KW-0862">Zinc</keyword>
<dbReference type="PANTHER" id="PTHR16442">
    <property type="entry name" value="RING FINGER PROTEIN 17"/>
    <property type="match status" value="1"/>
</dbReference>
<accession>A0A9Q1F7M2</accession>
<dbReference type="PROSITE" id="PS00518">
    <property type="entry name" value="ZF_RING_1"/>
    <property type="match status" value="1"/>
</dbReference>
<organism evidence="8 9">
    <name type="scientific">Synaphobranchus kaupii</name>
    <name type="common">Kaup's arrowtooth eel</name>
    <dbReference type="NCBI Taxonomy" id="118154"/>
    <lineage>
        <taxon>Eukaryota</taxon>
        <taxon>Metazoa</taxon>
        <taxon>Chordata</taxon>
        <taxon>Craniata</taxon>
        <taxon>Vertebrata</taxon>
        <taxon>Euteleostomi</taxon>
        <taxon>Actinopterygii</taxon>
        <taxon>Neopterygii</taxon>
        <taxon>Teleostei</taxon>
        <taxon>Anguilliformes</taxon>
        <taxon>Synaphobranchidae</taxon>
        <taxon>Synaphobranchus</taxon>
    </lineage>
</organism>
<keyword evidence="1" id="KW-0479">Metal-binding</keyword>
<evidence type="ECO:0000259" key="6">
    <source>
        <dbReference type="PROSITE" id="PS50089"/>
    </source>
</evidence>
<dbReference type="InterPro" id="IPR017907">
    <property type="entry name" value="Znf_RING_CS"/>
</dbReference>
<dbReference type="PROSITE" id="PS50089">
    <property type="entry name" value="ZF_RING_2"/>
    <property type="match status" value="1"/>
</dbReference>
<evidence type="ECO:0000256" key="1">
    <source>
        <dbReference type="ARBA" id="ARBA00022723"/>
    </source>
</evidence>
<dbReference type="InterPro" id="IPR001841">
    <property type="entry name" value="Znf_RING"/>
</dbReference>
<reference evidence="8" key="1">
    <citation type="journal article" date="2023" name="Science">
        <title>Genome structures resolve the early diversification of teleost fishes.</title>
        <authorList>
            <person name="Parey E."/>
            <person name="Louis A."/>
            <person name="Montfort J."/>
            <person name="Bouchez O."/>
            <person name="Roques C."/>
            <person name="Iampietro C."/>
            <person name="Lluch J."/>
            <person name="Castinel A."/>
            <person name="Donnadieu C."/>
            <person name="Desvignes T."/>
            <person name="Floi Bucao C."/>
            <person name="Jouanno E."/>
            <person name="Wen M."/>
            <person name="Mejri S."/>
            <person name="Dirks R."/>
            <person name="Jansen H."/>
            <person name="Henkel C."/>
            <person name="Chen W.J."/>
            <person name="Zahm M."/>
            <person name="Cabau C."/>
            <person name="Klopp C."/>
            <person name="Thompson A.W."/>
            <person name="Robinson-Rechavi M."/>
            <person name="Braasch I."/>
            <person name="Lecointre G."/>
            <person name="Bobe J."/>
            <person name="Postlethwait J.H."/>
            <person name="Berthelot C."/>
            <person name="Roest Crollius H."/>
            <person name="Guiguen Y."/>
        </authorList>
    </citation>
    <scope>NUCLEOTIDE SEQUENCE</scope>
    <source>
        <strain evidence="8">WJC10195</strain>
    </source>
</reference>
<evidence type="ECO:0008006" key="10">
    <source>
        <dbReference type="Google" id="ProtNLM"/>
    </source>
</evidence>
<dbReference type="PANTHER" id="PTHR16442:SF1">
    <property type="entry name" value="RING FINGER PROTEIN 17"/>
    <property type="match status" value="1"/>
</dbReference>
<dbReference type="CDD" id="cd20417">
    <property type="entry name" value="Tudor_TDRD4_rpt4"/>
    <property type="match status" value="1"/>
</dbReference>
<evidence type="ECO:0000256" key="2">
    <source>
        <dbReference type="ARBA" id="ARBA00022771"/>
    </source>
</evidence>
<dbReference type="InterPro" id="IPR013083">
    <property type="entry name" value="Znf_RING/FYVE/PHD"/>
</dbReference>
<evidence type="ECO:0000313" key="9">
    <source>
        <dbReference type="Proteomes" id="UP001152622"/>
    </source>
</evidence>
<evidence type="ECO:0000259" key="7">
    <source>
        <dbReference type="PROSITE" id="PS50304"/>
    </source>
</evidence>
<dbReference type="InterPro" id="IPR035437">
    <property type="entry name" value="SNase_OB-fold_sf"/>
</dbReference>
<feature type="domain" description="Tudor" evidence="7">
    <location>
        <begin position="1492"/>
        <end position="1552"/>
    </location>
</feature>
<dbReference type="Gene3D" id="2.30.30.140">
    <property type="match status" value="4"/>
</dbReference>